<protein>
    <recommendedName>
        <fullName evidence="5">L-lysine N6-monooxygenase MbtG</fullName>
        <ecNumber evidence="4">1.14.13.59</ecNumber>
    </recommendedName>
    <alternativeName>
        <fullName evidence="14">Lysine 6-N-hydroxylase</fullName>
    </alternativeName>
    <alternativeName>
        <fullName evidence="13">Lysine N6-hydroxylase</fullName>
    </alternativeName>
    <alternativeName>
        <fullName evidence="11">Lysine-N-oxygenase</fullName>
    </alternativeName>
    <alternativeName>
        <fullName evidence="12">Mycobactin synthase protein G</fullName>
    </alternativeName>
</protein>
<evidence type="ECO:0000313" key="16">
    <source>
        <dbReference type="EMBL" id="MCP2256351.1"/>
    </source>
</evidence>
<dbReference type="InterPro" id="IPR036188">
    <property type="entry name" value="FAD/NAD-bd_sf"/>
</dbReference>
<evidence type="ECO:0000256" key="12">
    <source>
        <dbReference type="ARBA" id="ARBA00031158"/>
    </source>
</evidence>
<comment type="similarity">
    <text evidence="3">Belongs to the lysine N(6)-hydroxylase/L-ornithine N(5)-oxygenase family.</text>
</comment>
<evidence type="ECO:0000256" key="9">
    <source>
        <dbReference type="ARBA" id="ARBA00023002"/>
    </source>
</evidence>
<evidence type="ECO:0000256" key="11">
    <source>
        <dbReference type="ARBA" id="ARBA00029939"/>
    </source>
</evidence>
<accession>A0ABT1HLG8</accession>
<evidence type="ECO:0000256" key="8">
    <source>
        <dbReference type="ARBA" id="ARBA00022857"/>
    </source>
</evidence>
<dbReference type="InterPro" id="IPR025700">
    <property type="entry name" value="Lys/Orn_oxygenase"/>
</dbReference>
<evidence type="ECO:0000256" key="14">
    <source>
        <dbReference type="ARBA" id="ARBA00032738"/>
    </source>
</evidence>
<comment type="pathway">
    <text evidence="2">Siderophore biosynthesis.</text>
</comment>
<name>A0ABT1HLG8_STRSD</name>
<comment type="catalytic activity">
    <reaction evidence="15">
        <text>L-lysine + NADPH + O2 = N(6)-hydroxy-L-lysine + NADP(+) + H2O</text>
        <dbReference type="Rhea" id="RHEA:23228"/>
        <dbReference type="ChEBI" id="CHEBI:15377"/>
        <dbReference type="ChEBI" id="CHEBI:15379"/>
        <dbReference type="ChEBI" id="CHEBI:32551"/>
        <dbReference type="ChEBI" id="CHEBI:57783"/>
        <dbReference type="ChEBI" id="CHEBI:57820"/>
        <dbReference type="ChEBI" id="CHEBI:58349"/>
        <dbReference type="EC" id="1.14.13.59"/>
    </reaction>
</comment>
<comment type="cofactor">
    <cofactor evidence="1">
        <name>FAD</name>
        <dbReference type="ChEBI" id="CHEBI:57692"/>
    </cofactor>
</comment>
<proteinExistence type="inferred from homology"/>
<evidence type="ECO:0000256" key="1">
    <source>
        <dbReference type="ARBA" id="ARBA00001974"/>
    </source>
</evidence>
<keyword evidence="7" id="KW-0274">FAD</keyword>
<sequence>MIYEQRLDDAQRVFVRGNSLVTAVEADEDAVRLEIREVHTGQSMRDEVDVVVLATGFRRPGARPAPGAVPPLLKAALAGTDPALEDQVWAGELPRSEPRMTTCIKYAYRYGILMRNNAGEVAHSPYFRSYLTAAKPGAVLRKPPEGWYQFAGSLAIAGAYRGPADIDRIERVAEDLDRRLDIVVV</sequence>
<keyword evidence="17" id="KW-1185">Reference proteome</keyword>
<dbReference type="Pfam" id="PF13434">
    <property type="entry name" value="Lys_Orn_oxgnase"/>
    <property type="match status" value="1"/>
</dbReference>
<reference evidence="16 17" key="1">
    <citation type="submission" date="2022-06" db="EMBL/GenBank/DDBJ databases">
        <title>Genomic Encyclopedia of Archaeal and Bacterial Type Strains, Phase II (KMG-II): from individual species to whole genera.</title>
        <authorList>
            <person name="Goeker M."/>
        </authorList>
    </citation>
    <scope>NUCLEOTIDE SEQUENCE [LARGE SCALE GENOMIC DNA]</scope>
    <source>
        <strain evidence="16 17">DSM 40477</strain>
    </source>
</reference>
<dbReference type="Gene3D" id="3.50.50.60">
    <property type="entry name" value="FAD/NAD(P)-binding domain"/>
    <property type="match status" value="1"/>
</dbReference>
<dbReference type="SUPFAM" id="SSF51905">
    <property type="entry name" value="FAD/NAD(P)-binding domain"/>
    <property type="match status" value="1"/>
</dbReference>
<evidence type="ECO:0000313" key="17">
    <source>
        <dbReference type="Proteomes" id="UP001205311"/>
    </source>
</evidence>
<gene>
    <name evidence="16" type="ORF">LX15_000034</name>
</gene>
<keyword evidence="6" id="KW-0285">Flavoprotein</keyword>
<dbReference type="EMBL" id="JAMTCP010000001">
    <property type="protein sequence ID" value="MCP2256351.1"/>
    <property type="molecule type" value="Genomic_DNA"/>
</dbReference>
<evidence type="ECO:0000256" key="13">
    <source>
        <dbReference type="ARBA" id="ARBA00032493"/>
    </source>
</evidence>
<evidence type="ECO:0000256" key="4">
    <source>
        <dbReference type="ARBA" id="ARBA00013076"/>
    </source>
</evidence>
<dbReference type="EC" id="1.14.13.59" evidence="4"/>
<evidence type="ECO:0000256" key="15">
    <source>
        <dbReference type="ARBA" id="ARBA00048407"/>
    </source>
</evidence>
<dbReference type="RefSeq" id="WP_253667358.1">
    <property type="nucleotide sequence ID" value="NZ_JAMTCP010000001.1"/>
</dbReference>
<evidence type="ECO:0000256" key="5">
    <source>
        <dbReference type="ARBA" id="ARBA00016406"/>
    </source>
</evidence>
<comment type="caution">
    <text evidence="16">The sequence shown here is derived from an EMBL/GenBank/DDBJ whole genome shotgun (WGS) entry which is preliminary data.</text>
</comment>
<keyword evidence="8" id="KW-0521">NADP</keyword>
<evidence type="ECO:0000256" key="2">
    <source>
        <dbReference type="ARBA" id="ARBA00004924"/>
    </source>
</evidence>
<evidence type="ECO:0000256" key="7">
    <source>
        <dbReference type="ARBA" id="ARBA00022827"/>
    </source>
</evidence>
<evidence type="ECO:0000256" key="3">
    <source>
        <dbReference type="ARBA" id="ARBA00007588"/>
    </source>
</evidence>
<dbReference type="Proteomes" id="UP001205311">
    <property type="component" value="Unassembled WGS sequence"/>
</dbReference>
<evidence type="ECO:0000256" key="6">
    <source>
        <dbReference type="ARBA" id="ARBA00022630"/>
    </source>
</evidence>
<keyword evidence="10" id="KW-0503">Monooxygenase</keyword>
<keyword evidence="9" id="KW-0560">Oxidoreductase</keyword>
<evidence type="ECO:0000256" key="10">
    <source>
        <dbReference type="ARBA" id="ARBA00023033"/>
    </source>
</evidence>
<organism evidence="16 17">
    <name type="scientific">Streptoalloteichus tenebrarius (strain ATCC 17920 / DSM 40477 / JCM 4838 / CBS 697.72 / NBRC 16177 / NCIMB 11028 / NRRL B-12390 / A12253. 1 / ISP 5477)</name>
    <name type="common">Streptomyces tenebrarius</name>
    <dbReference type="NCBI Taxonomy" id="1933"/>
    <lineage>
        <taxon>Bacteria</taxon>
        <taxon>Bacillati</taxon>
        <taxon>Actinomycetota</taxon>
        <taxon>Actinomycetes</taxon>
        <taxon>Pseudonocardiales</taxon>
        <taxon>Pseudonocardiaceae</taxon>
        <taxon>Streptoalloteichus</taxon>
    </lineage>
</organism>